<dbReference type="Gene3D" id="3.60.10.10">
    <property type="entry name" value="Endonuclease/exonuclease/phosphatase"/>
    <property type="match status" value="1"/>
</dbReference>
<organism evidence="1 2">
    <name type="scientific">Pelobates cultripes</name>
    <name type="common">Western spadefoot toad</name>
    <dbReference type="NCBI Taxonomy" id="61616"/>
    <lineage>
        <taxon>Eukaryota</taxon>
        <taxon>Metazoa</taxon>
        <taxon>Chordata</taxon>
        <taxon>Craniata</taxon>
        <taxon>Vertebrata</taxon>
        <taxon>Euteleostomi</taxon>
        <taxon>Amphibia</taxon>
        <taxon>Batrachia</taxon>
        <taxon>Anura</taxon>
        <taxon>Pelobatoidea</taxon>
        <taxon>Pelobatidae</taxon>
        <taxon>Pelobates</taxon>
    </lineage>
</organism>
<evidence type="ECO:0000313" key="2">
    <source>
        <dbReference type="Proteomes" id="UP001295444"/>
    </source>
</evidence>
<evidence type="ECO:0008006" key="3">
    <source>
        <dbReference type="Google" id="ProtNLM"/>
    </source>
</evidence>
<dbReference type="AlphaFoldDB" id="A0AAD1RGU1"/>
<protein>
    <recommendedName>
        <fullName evidence="3">Endonuclease/exonuclease/phosphatase domain-containing protein</fullName>
    </recommendedName>
</protein>
<sequence>MSVAMIQETHFKLGSEQALKERLFPSAYFASHPLGKKAGVVILFSQGTPFVLLDQKTDPEERYLFVKGHINSQIYTFATIYTPYSRQHIFITKTLRLLENFSEGLLILGGDLNVSLDPSMDTSRERSAVTYPRIRSIKKALRTLHLWIAGGSYIRRQGTIHTIRWCMDRTLEQITSFSRNNTCPSSRTHTWSDHAPVSLQMTSPLFKPKERTWRLNEWLLMDEEENTNPDTGRTTILEAHKSVIRGVLISIGVHKKRAGAECIRSILDGIATVELRHKQTLNDSDLRKLLSLRKDLATLIT</sequence>
<dbReference type="Proteomes" id="UP001295444">
    <property type="component" value="Chromosome 02"/>
</dbReference>
<proteinExistence type="predicted"/>
<dbReference type="InterPro" id="IPR036691">
    <property type="entry name" value="Endo/exonu/phosph_ase_sf"/>
</dbReference>
<dbReference type="SUPFAM" id="SSF56219">
    <property type="entry name" value="DNase I-like"/>
    <property type="match status" value="1"/>
</dbReference>
<gene>
    <name evidence="1" type="ORF">PECUL_23A056738</name>
</gene>
<name>A0AAD1RGU1_PELCU</name>
<keyword evidence="2" id="KW-1185">Reference proteome</keyword>
<dbReference type="EMBL" id="OW240913">
    <property type="protein sequence ID" value="CAH2253085.1"/>
    <property type="molecule type" value="Genomic_DNA"/>
</dbReference>
<reference evidence="1" key="1">
    <citation type="submission" date="2022-03" db="EMBL/GenBank/DDBJ databases">
        <authorList>
            <person name="Alioto T."/>
            <person name="Alioto T."/>
            <person name="Gomez Garrido J."/>
        </authorList>
    </citation>
    <scope>NUCLEOTIDE SEQUENCE</scope>
</reference>
<evidence type="ECO:0000313" key="1">
    <source>
        <dbReference type="EMBL" id="CAH2253085.1"/>
    </source>
</evidence>
<accession>A0AAD1RGU1</accession>